<evidence type="ECO:0000313" key="2">
    <source>
        <dbReference type="Proteomes" id="UP000216207"/>
    </source>
</evidence>
<comment type="caution">
    <text evidence="1">The sequence shown here is derived from an EMBL/GenBank/DDBJ whole genome shotgun (WGS) entry which is preliminary data.</text>
</comment>
<dbReference type="OMA" id="ALNHVQT"/>
<dbReference type="AlphaFoldDB" id="A0A268NXR7"/>
<gene>
    <name evidence="1" type="ORF">CHH72_14505</name>
</gene>
<organism evidence="1 2">
    <name type="scientific">Shouchella clausii</name>
    <name type="common">Alkalihalobacillus clausii</name>
    <dbReference type="NCBI Taxonomy" id="79880"/>
    <lineage>
        <taxon>Bacteria</taxon>
        <taxon>Bacillati</taxon>
        <taxon>Bacillota</taxon>
        <taxon>Bacilli</taxon>
        <taxon>Bacillales</taxon>
        <taxon>Bacillaceae</taxon>
        <taxon>Shouchella</taxon>
    </lineage>
</organism>
<evidence type="ECO:0008006" key="3">
    <source>
        <dbReference type="Google" id="ProtNLM"/>
    </source>
</evidence>
<evidence type="ECO:0000313" key="1">
    <source>
        <dbReference type="EMBL" id="PAE88059.1"/>
    </source>
</evidence>
<proteinExistence type="predicted"/>
<dbReference type="Pfam" id="PF14189">
    <property type="entry name" value="DUF4312"/>
    <property type="match status" value="1"/>
</dbReference>
<accession>A0A268NXR7</accession>
<dbReference type="GeneID" id="86925480"/>
<dbReference type="InterPro" id="IPR020037">
    <property type="entry name" value="DUF4312"/>
</dbReference>
<dbReference type="NCBIfam" id="TIGR03578">
    <property type="entry name" value="EF_0831"/>
    <property type="match status" value="1"/>
</dbReference>
<sequence length="118" mass="13800">MMEKMVQHTVLVSGKGKSKELAINTALGKIQRKVMDEYKAMIIRIEPVSIHVNEAIEHTYTERFLLFFFPRKRSEYTVKLEVDVKITLLKVEEIPFKKIESPDGIVNHIFRNRQVADK</sequence>
<dbReference type="EMBL" id="NPCC01000023">
    <property type="protein sequence ID" value="PAE88059.1"/>
    <property type="molecule type" value="Genomic_DNA"/>
</dbReference>
<dbReference type="RefSeq" id="WP_011246256.1">
    <property type="nucleotide sequence ID" value="NZ_CP012475.1"/>
</dbReference>
<dbReference type="Proteomes" id="UP000216207">
    <property type="component" value="Unassembled WGS sequence"/>
</dbReference>
<protein>
    <recommendedName>
        <fullName evidence="3">Cytoplasmic protein</fullName>
    </recommendedName>
</protein>
<reference evidence="1 2" key="1">
    <citation type="submission" date="2017-07" db="EMBL/GenBank/DDBJ databases">
        <title>Isolation and whole genome analysis of endospore-forming bacteria from heroin.</title>
        <authorList>
            <person name="Kalinowski J."/>
            <person name="Ahrens B."/>
            <person name="Al-Dilaimi A."/>
            <person name="Winkler A."/>
            <person name="Wibberg D."/>
            <person name="Schleenbecker U."/>
            <person name="Ruckert C."/>
            <person name="Wolfel R."/>
            <person name="Grass G."/>
        </authorList>
    </citation>
    <scope>NUCLEOTIDE SEQUENCE [LARGE SCALE GENOMIC DNA]</scope>
    <source>
        <strain evidence="1 2">7539</strain>
    </source>
</reference>
<name>A0A268NXR7_SHOCL</name>